<gene>
    <name evidence="1" type="ORF">ACFOND_14670</name>
</gene>
<organism evidence="1 2">
    <name type="scientific">Reinekea marina</name>
    <dbReference type="NCBI Taxonomy" id="1310421"/>
    <lineage>
        <taxon>Bacteria</taxon>
        <taxon>Pseudomonadati</taxon>
        <taxon>Pseudomonadota</taxon>
        <taxon>Gammaproteobacteria</taxon>
        <taxon>Oceanospirillales</taxon>
        <taxon>Saccharospirillaceae</taxon>
        <taxon>Reinekea</taxon>
    </lineage>
</organism>
<dbReference type="InterPro" id="IPR019587">
    <property type="entry name" value="Polyketide_cyclase/dehydratase"/>
</dbReference>
<dbReference type="RefSeq" id="WP_377363414.1">
    <property type="nucleotide sequence ID" value="NZ_JBHRYN010000060.1"/>
</dbReference>
<keyword evidence="2" id="KW-1185">Reference proteome</keyword>
<accession>A0ABV7WUM8</accession>
<dbReference type="Gene3D" id="3.30.530.20">
    <property type="match status" value="1"/>
</dbReference>
<evidence type="ECO:0000313" key="1">
    <source>
        <dbReference type="EMBL" id="MFC3702876.1"/>
    </source>
</evidence>
<dbReference type="Proteomes" id="UP001595710">
    <property type="component" value="Unassembled WGS sequence"/>
</dbReference>
<dbReference type="EMBL" id="JBHRYN010000060">
    <property type="protein sequence ID" value="MFC3702876.1"/>
    <property type="molecule type" value="Genomic_DNA"/>
</dbReference>
<evidence type="ECO:0000313" key="2">
    <source>
        <dbReference type="Proteomes" id="UP001595710"/>
    </source>
</evidence>
<sequence>MKTYVEQEINSPIDKVWAAITDIEHSDHMISGILKIEVVNKPEDSLVGFKWKETRKIFGKEAMETMWITDCVPLDHYWTRAENHGAIYKTKMAVKEQNGKTLLSMEFSGSATTAFGRFMSKVMGFFMKNSMQKMCAADLEDIKNFVEKT</sequence>
<name>A0ABV7WUM8_9GAMM</name>
<proteinExistence type="predicted"/>
<dbReference type="Pfam" id="PF10604">
    <property type="entry name" value="Polyketide_cyc2"/>
    <property type="match status" value="1"/>
</dbReference>
<reference evidence="2" key="1">
    <citation type="journal article" date="2019" name="Int. J. Syst. Evol. Microbiol.">
        <title>The Global Catalogue of Microorganisms (GCM) 10K type strain sequencing project: providing services to taxonomists for standard genome sequencing and annotation.</title>
        <authorList>
            <consortium name="The Broad Institute Genomics Platform"/>
            <consortium name="The Broad Institute Genome Sequencing Center for Infectious Disease"/>
            <person name="Wu L."/>
            <person name="Ma J."/>
        </authorList>
    </citation>
    <scope>NUCLEOTIDE SEQUENCE [LARGE SCALE GENOMIC DNA]</scope>
    <source>
        <strain evidence="2">CECT 8288</strain>
    </source>
</reference>
<comment type="caution">
    <text evidence="1">The sequence shown here is derived from an EMBL/GenBank/DDBJ whole genome shotgun (WGS) entry which is preliminary data.</text>
</comment>
<dbReference type="InterPro" id="IPR023393">
    <property type="entry name" value="START-like_dom_sf"/>
</dbReference>
<protein>
    <submittedName>
        <fullName evidence="1">SRPBCC family protein</fullName>
    </submittedName>
</protein>
<dbReference type="SUPFAM" id="SSF55961">
    <property type="entry name" value="Bet v1-like"/>
    <property type="match status" value="1"/>
</dbReference>